<dbReference type="InterPro" id="IPR039672">
    <property type="entry name" value="MFS_2"/>
</dbReference>
<dbReference type="NCBIfam" id="TIGR00792">
    <property type="entry name" value="gph"/>
    <property type="match status" value="1"/>
</dbReference>
<accession>A0A6B1DRT9</accession>
<feature type="transmembrane region" description="Helical" evidence="1">
    <location>
        <begin position="373"/>
        <end position="394"/>
    </location>
</feature>
<dbReference type="InterPro" id="IPR036259">
    <property type="entry name" value="MFS_trans_sf"/>
</dbReference>
<comment type="caution">
    <text evidence="2">The sequence shown here is derived from an EMBL/GenBank/DDBJ whole genome shotgun (WGS) entry which is preliminary data.</text>
</comment>
<keyword evidence="1" id="KW-0812">Transmembrane</keyword>
<evidence type="ECO:0000256" key="1">
    <source>
        <dbReference type="SAM" id="Phobius"/>
    </source>
</evidence>
<dbReference type="CDD" id="cd17332">
    <property type="entry name" value="MFS_MelB_like"/>
    <property type="match status" value="1"/>
</dbReference>
<dbReference type="GO" id="GO:0008643">
    <property type="term" value="P:carbohydrate transport"/>
    <property type="evidence" value="ECO:0007669"/>
    <property type="project" value="InterPro"/>
</dbReference>
<evidence type="ECO:0000313" key="2">
    <source>
        <dbReference type="EMBL" id="MYD89596.1"/>
    </source>
</evidence>
<feature type="transmembrane region" description="Helical" evidence="1">
    <location>
        <begin position="32"/>
        <end position="54"/>
    </location>
</feature>
<dbReference type="Gene3D" id="1.20.1250.20">
    <property type="entry name" value="MFS general substrate transporter like domains"/>
    <property type="match status" value="2"/>
</dbReference>
<feature type="transmembrane region" description="Helical" evidence="1">
    <location>
        <begin position="276"/>
        <end position="296"/>
    </location>
</feature>
<feature type="transmembrane region" description="Helical" evidence="1">
    <location>
        <begin position="330"/>
        <end position="352"/>
    </location>
</feature>
<dbReference type="GO" id="GO:0006814">
    <property type="term" value="P:sodium ion transport"/>
    <property type="evidence" value="ECO:0007669"/>
    <property type="project" value="InterPro"/>
</dbReference>
<dbReference type="GO" id="GO:0015293">
    <property type="term" value="F:symporter activity"/>
    <property type="evidence" value="ECO:0007669"/>
    <property type="project" value="InterPro"/>
</dbReference>
<name>A0A6B1DRT9_9CHLR</name>
<reference evidence="2" key="1">
    <citation type="submission" date="2019-09" db="EMBL/GenBank/DDBJ databases">
        <title>Characterisation of the sponge microbiome using genome-centric metagenomics.</title>
        <authorList>
            <person name="Engelberts J.P."/>
            <person name="Robbins S.J."/>
            <person name="De Goeij J.M."/>
            <person name="Aranda M."/>
            <person name="Bell S.C."/>
            <person name="Webster N.S."/>
        </authorList>
    </citation>
    <scope>NUCLEOTIDE SEQUENCE</scope>
    <source>
        <strain evidence="2">SB0662_bin_9</strain>
    </source>
</reference>
<protein>
    <submittedName>
        <fullName evidence="2">MFS transporter</fullName>
    </submittedName>
</protein>
<feature type="transmembrane region" description="Helical" evidence="1">
    <location>
        <begin position="188"/>
        <end position="209"/>
    </location>
</feature>
<feature type="transmembrane region" description="Helical" evidence="1">
    <location>
        <begin position="305"/>
        <end position="324"/>
    </location>
</feature>
<feature type="transmembrane region" description="Helical" evidence="1">
    <location>
        <begin position="414"/>
        <end position="437"/>
    </location>
</feature>
<dbReference type="InterPro" id="IPR001927">
    <property type="entry name" value="Na/Gal_symport"/>
</dbReference>
<feature type="transmembrane region" description="Helical" evidence="1">
    <location>
        <begin position="82"/>
        <end position="102"/>
    </location>
</feature>
<dbReference type="EMBL" id="VXPY01000030">
    <property type="protein sequence ID" value="MYD89596.1"/>
    <property type="molecule type" value="Genomic_DNA"/>
</dbReference>
<dbReference type="GO" id="GO:0005886">
    <property type="term" value="C:plasma membrane"/>
    <property type="evidence" value="ECO:0007669"/>
    <property type="project" value="TreeGrafter"/>
</dbReference>
<feature type="transmembrane region" description="Helical" evidence="1">
    <location>
        <begin position="108"/>
        <end position="130"/>
    </location>
</feature>
<gene>
    <name evidence="2" type="ORF">F4Y08_04530</name>
</gene>
<keyword evidence="1" id="KW-1133">Transmembrane helix</keyword>
<dbReference type="AlphaFoldDB" id="A0A6B1DRT9"/>
<proteinExistence type="predicted"/>
<feature type="transmembrane region" description="Helical" evidence="1">
    <location>
        <begin position="150"/>
        <end position="168"/>
    </location>
</feature>
<feature type="transmembrane region" description="Helical" evidence="1">
    <location>
        <begin position="243"/>
        <end position="264"/>
    </location>
</feature>
<keyword evidence="1" id="KW-0472">Membrane</keyword>
<dbReference type="PANTHER" id="PTHR11328:SF24">
    <property type="entry name" value="MAJOR FACILITATOR SUPERFAMILY (MFS) PROFILE DOMAIN-CONTAINING PROTEIN"/>
    <property type="match status" value="1"/>
</dbReference>
<sequence length="474" mass="52558">MTVEERLSLLDKVVYGSGEWTSAIAGTTRSLFLNYFLVSVVGLVPNMVGLILLLGRIWDAINDPLVGVISDRLSTRWGRRRPMMLMAALPLGLLFALLWFRPPAANTAWLFVYFVIVSLALDTVYTVFAVPHTALLAEITHDYSHRISIVAWRNAFYLLGALITAGMFKRIAEDFTIAWGWADSILQGYMVAGWLFGLSLMIAPVLIFWRLREPAHVRVPKQINPLSAFQAVFRNQPFRALSASYFLAFTGLEFVVVSFIWYLQFVLQAPAGMDDTLAGLLLLGALVTMPLTNLLITRFGKRNSYLLVGAAWIVSIPLAAMFPTGGFKAFVPYCLWLGFIYGAGITVPGAMLPDVIEYDELQTGERREGIFTAYLTFFRKLGSALAVLVVNFILARSGLIEGTAGTDIAQPQTVVVALRFIIGILPTLMVAGSLWVIRYYPITKTYHEEIKAKLKQSPNVTTTSSAENSIAFRS</sequence>
<dbReference type="SUPFAM" id="SSF103473">
    <property type="entry name" value="MFS general substrate transporter"/>
    <property type="match status" value="1"/>
</dbReference>
<organism evidence="2">
    <name type="scientific">Caldilineaceae bacterium SB0662_bin_9</name>
    <dbReference type="NCBI Taxonomy" id="2605258"/>
    <lineage>
        <taxon>Bacteria</taxon>
        <taxon>Bacillati</taxon>
        <taxon>Chloroflexota</taxon>
        <taxon>Caldilineae</taxon>
        <taxon>Caldilineales</taxon>
        <taxon>Caldilineaceae</taxon>
    </lineage>
</organism>
<dbReference type="PANTHER" id="PTHR11328">
    <property type="entry name" value="MAJOR FACILITATOR SUPERFAMILY DOMAIN-CONTAINING PROTEIN"/>
    <property type="match status" value="1"/>
</dbReference>
<dbReference type="Pfam" id="PF13347">
    <property type="entry name" value="MFS_2"/>
    <property type="match status" value="1"/>
</dbReference>